<dbReference type="Proteomes" id="UP000603865">
    <property type="component" value="Unassembled WGS sequence"/>
</dbReference>
<proteinExistence type="predicted"/>
<protein>
    <submittedName>
        <fullName evidence="1">Uncharacterized protein</fullName>
    </submittedName>
</protein>
<evidence type="ECO:0000313" key="1">
    <source>
        <dbReference type="EMBL" id="GGR31193.1"/>
    </source>
</evidence>
<dbReference type="EMBL" id="BMQL01000052">
    <property type="protein sequence ID" value="GGR31193.1"/>
    <property type="molecule type" value="Genomic_DNA"/>
</dbReference>
<gene>
    <name evidence="1" type="ORF">GCM10008957_47310</name>
</gene>
<evidence type="ECO:0000313" key="2">
    <source>
        <dbReference type="Proteomes" id="UP000603865"/>
    </source>
</evidence>
<organism evidence="1 2">
    <name type="scientific">Deinococcus ruber</name>
    <dbReference type="NCBI Taxonomy" id="1848197"/>
    <lineage>
        <taxon>Bacteria</taxon>
        <taxon>Thermotogati</taxon>
        <taxon>Deinococcota</taxon>
        <taxon>Deinococci</taxon>
        <taxon>Deinococcales</taxon>
        <taxon>Deinococcaceae</taxon>
        <taxon>Deinococcus</taxon>
    </lineage>
</organism>
<reference evidence="1" key="1">
    <citation type="journal article" date="2014" name="Int. J. Syst. Evol. Microbiol.">
        <title>Complete genome sequence of Corynebacterium casei LMG S-19264T (=DSM 44701T), isolated from a smear-ripened cheese.</title>
        <authorList>
            <consortium name="US DOE Joint Genome Institute (JGI-PGF)"/>
            <person name="Walter F."/>
            <person name="Albersmeier A."/>
            <person name="Kalinowski J."/>
            <person name="Ruckert C."/>
        </authorList>
    </citation>
    <scope>NUCLEOTIDE SEQUENCE</scope>
    <source>
        <strain evidence="1">JCM 31311</strain>
    </source>
</reference>
<keyword evidence="2" id="KW-1185">Reference proteome</keyword>
<dbReference type="RefSeq" id="WP_189092989.1">
    <property type="nucleotide sequence ID" value="NZ_BMQL01000052.1"/>
</dbReference>
<sequence>MSSIFEQIEVLRLERDPHAQYHAPEHPYRLALFNPDTNILEDRPDEETHAVINLNTQQLLALRDLADKLLAEAVTL</sequence>
<name>A0A918FER8_9DEIO</name>
<accession>A0A918FER8</accession>
<comment type="caution">
    <text evidence="1">The sequence shown here is derived from an EMBL/GenBank/DDBJ whole genome shotgun (WGS) entry which is preliminary data.</text>
</comment>
<dbReference type="AlphaFoldDB" id="A0A918FER8"/>
<reference evidence="1" key="2">
    <citation type="submission" date="2020-09" db="EMBL/GenBank/DDBJ databases">
        <authorList>
            <person name="Sun Q."/>
            <person name="Ohkuma M."/>
        </authorList>
    </citation>
    <scope>NUCLEOTIDE SEQUENCE</scope>
    <source>
        <strain evidence="1">JCM 31311</strain>
    </source>
</reference>